<reference evidence="2 3" key="2">
    <citation type="submission" date="2019-08" db="EMBL/GenBank/DDBJ databases">
        <authorList>
            <person name="Henke P."/>
        </authorList>
    </citation>
    <scope>NUCLEOTIDE SEQUENCE [LARGE SCALE GENOMIC DNA]</scope>
    <source>
        <strain evidence="2">Phe10_nw2017</strain>
    </source>
</reference>
<accession>A0A5C6M3A1</accession>
<dbReference type="Proteomes" id="UP000321083">
    <property type="component" value="Unassembled WGS sequence"/>
</dbReference>
<keyword evidence="3" id="KW-1185">Reference proteome</keyword>
<evidence type="ECO:0000313" key="2">
    <source>
        <dbReference type="EMBL" id="TWW08532.1"/>
    </source>
</evidence>
<feature type="non-terminal residue" evidence="2">
    <location>
        <position position="37"/>
    </location>
</feature>
<protein>
    <submittedName>
        <fullName evidence="2">Uncharacterized protein</fullName>
    </submittedName>
</protein>
<dbReference type="EMBL" id="SRHE01000620">
    <property type="protein sequence ID" value="TWW08532.1"/>
    <property type="molecule type" value="Genomic_DNA"/>
</dbReference>
<dbReference type="AlphaFoldDB" id="A0A5C6M3A1"/>
<reference evidence="2 3" key="1">
    <citation type="submission" date="2019-08" db="EMBL/GenBank/DDBJ databases">
        <title>100 year-old enigma solved: identification of Planctomyces bekefii, the type genus and species of the phylum Planctomycetes.</title>
        <authorList>
            <person name="Svetlana D.N."/>
            <person name="Overmann J."/>
        </authorList>
    </citation>
    <scope>NUCLEOTIDE SEQUENCE [LARGE SCALE GENOMIC DNA]</scope>
    <source>
        <strain evidence="2">Phe10_nw2017</strain>
    </source>
</reference>
<proteinExistence type="predicted"/>
<evidence type="ECO:0000313" key="3">
    <source>
        <dbReference type="Proteomes" id="UP000321083"/>
    </source>
</evidence>
<evidence type="ECO:0000313" key="1">
    <source>
        <dbReference type="EMBL" id="TWW08302.1"/>
    </source>
</evidence>
<organism evidence="2 3">
    <name type="scientific">Planctomyces bekefii</name>
    <dbReference type="NCBI Taxonomy" id="1653850"/>
    <lineage>
        <taxon>Bacteria</taxon>
        <taxon>Pseudomonadati</taxon>
        <taxon>Planctomycetota</taxon>
        <taxon>Planctomycetia</taxon>
        <taxon>Planctomycetales</taxon>
        <taxon>Planctomycetaceae</taxon>
        <taxon>Planctomyces</taxon>
    </lineage>
</organism>
<comment type="caution">
    <text evidence="2">The sequence shown here is derived from an EMBL/GenBank/DDBJ whole genome shotgun (WGS) entry which is preliminary data.</text>
</comment>
<name>A0A5C6M3A1_9PLAN</name>
<dbReference type="EMBL" id="SRHE01000737">
    <property type="protein sequence ID" value="TWW08302.1"/>
    <property type="molecule type" value="Genomic_DNA"/>
</dbReference>
<sequence length="37" mass="3961">MPSSPGVVFGSGKAIFTIESTQETRVALVMVHCYCDV</sequence>
<gene>
    <name evidence="2" type="ORF">E3A20_23410</name>
    <name evidence="1" type="ORF">E3A20_25710</name>
</gene>